<dbReference type="AlphaFoldDB" id="A0A3N6PJG6"/>
<dbReference type="InterPro" id="IPR052345">
    <property type="entry name" value="Rad_response_metalloprotease"/>
</dbReference>
<dbReference type="PANTHER" id="PTHR43236:SF1">
    <property type="entry name" value="BLL7220 PROTEIN"/>
    <property type="match status" value="1"/>
</dbReference>
<feature type="domain" description="IrrE N-terminal-like" evidence="1">
    <location>
        <begin position="74"/>
        <end position="197"/>
    </location>
</feature>
<comment type="caution">
    <text evidence="2">The sequence shown here is derived from an EMBL/GenBank/DDBJ whole genome shotgun (WGS) entry which is preliminary data.</text>
</comment>
<dbReference type="InterPro" id="IPR010359">
    <property type="entry name" value="IrrE_HExxH"/>
</dbReference>
<sequence>MSILKPYCFYRKESIEHRANDILRLMHKTANFAPRWPFEASLVADFLDLGVVWDEIPPDEGGAIAARILPTERLIELNEKILDKPQGFQESTLAHEIGHWVLHINQDEADGAVKQLELDLGNYGTPNQSEQPFVCRGASGSKIDSIEWQAQYFAGCLLMPKSILEEKRQGKDLTKWSNLYKIKDELGVSISNLTYRLQEFGWIYIPKGSRTIHRGPEEIQGQTQLFG</sequence>
<evidence type="ECO:0000313" key="3">
    <source>
        <dbReference type="Proteomes" id="UP000269154"/>
    </source>
</evidence>
<reference evidence="2 3" key="1">
    <citation type="journal article" date="2018" name="ACS Chem. Biol.">
        <title>Ketoreductase domain dysfunction expands chemodiversity: malyngamide biosynthesis in the cyanobacterium Okeania hirsuta.</title>
        <authorList>
            <person name="Moss N.A."/>
            <person name="Leao T."/>
            <person name="Rankin M."/>
            <person name="McCullough T.M."/>
            <person name="Qu P."/>
            <person name="Korobeynikov A."/>
            <person name="Smith J.L."/>
            <person name="Gerwick L."/>
            <person name="Gerwick W.H."/>
        </authorList>
    </citation>
    <scope>NUCLEOTIDE SEQUENCE [LARGE SCALE GENOMIC DNA]</scope>
    <source>
        <strain evidence="2 3">PAB10Feb10-1</strain>
    </source>
</reference>
<dbReference type="RefSeq" id="WP_124147262.1">
    <property type="nucleotide sequence ID" value="NZ_CAWOKI010000251.1"/>
</dbReference>
<evidence type="ECO:0000259" key="1">
    <source>
        <dbReference type="Pfam" id="PF06114"/>
    </source>
</evidence>
<organism evidence="2 3">
    <name type="scientific">Okeania hirsuta</name>
    <dbReference type="NCBI Taxonomy" id="1458930"/>
    <lineage>
        <taxon>Bacteria</taxon>
        <taxon>Bacillati</taxon>
        <taxon>Cyanobacteriota</taxon>
        <taxon>Cyanophyceae</taxon>
        <taxon>Oscillatoriophycideae</taxon>
        <taxon>Oscillatoriales</taxon>
        <taxon>Microcoleaceae</taxon>
        <taxon>Okeania</taxon>
    </lineage>
</organism>
<dbReference type="Proteomes" id="UP000269154">
    <property type="component" value="Unassembled WGS sequence"/>
</dbReference>
<name>A0A3N6PJG6_9CYAN</name>
<protein>
    <submittedName>
        <fullName evidence="2">ImmA/IrrE family metallo-endopeptidase</fullName>
    </submittedName>
</protein>
<proteinExistence type="predicted"/>
<evidence type="ECO:0000313" key="2">
    <source>
        <dbReference type="EMBL" id="RQH27382.1"/>
    </source>
</evidence>
<dbReference type="OrthoDB" id="9816277at2"/>
<gene>
    <name evidence="2" type="ORF">D5R40_28100</name>
</gene>
<dbReference type="PANTHER" id="PTHR43236">
    <property type="entry name" value="ANTITOXIN HIGA1"/>
    <property type="match status" value="1"/>
</dbReference>
<accession>A0A3N6PJG6</accession>
<dbReference type="Pfam" id="PF06114">
    <property type="entry name" value="Peptidase_M78"/>
    <property type="match status" value="1"/>
</dbReference>
<keyword evidence="3" id="KW-1185">Reference proteome</keyword>
<dbReference type="EMBL" id="RCBY01000266">
    <property type="protein sequence ID" value="RQH27382.1"/>
    <property type="molecule type" value="Genomic_DNA"/>
</dbReference>